<dbReference type="PANTHER" id="PTHR42760">
    <property type="entry name" value="SHORT-CHAIN DEHYDROGENASES/REDUCTASES FAMILY MEMBER"/>
    <property type="match status" value="1"/>
</dbReference>
<dbReference type="Pfam" id="PF13561">
    <property type="entry name" value="adh_short_C2"/>
    <property type="match status" value="1"/>
</dbReference>
<dbReference type="PRINTS" id="PR00080">
    <property type="entry name" value="SDRFAMILY"/>
</dbReference>
<proteinExistence type="inferred from homology"/>
<keyword evidence="2 3" id="KW-0560">Oxidoreductase</keyword>
<dbReference type="SUPFAM" id="SSF51735">
    <property type="entry name" value="NAD(P)-binding Rossmann-fold domains"/>
    <property type="match status" value="1"/>
</dbReference>
<evidence type="ECO:0000313" key="4">
    <source>
        <dbReference type="Proteomes" id="UP000533306"/>
    </source>
</evidence>
<evidence type="ECO:0000256" key="2">
    <source>
        <dbReference type="ARBA" id="ARBA00023002"/>
    </source>
</evidence>
<dbReference type="PANTHER" id="PTHR42760:SF133">
    <property type="entry name" value="3-OXOACYL-[ACYL-CARRIER-PROTEIN] REDUCTASE"/>
    <property type="match status" value="1"/>
</dbReference>
<dbReference type="EC" id="1.1.1.-" evidence="3"/>
<dbReference type="CDD" id="cd05233">
    <property type="entry name" value="SDR_c"/>
    <property type="match status" value="1"/>
</dbReference>
<keyword evidence="4" id="KW-1185">Reference proteome</keyword>
<dbReference type="InterPro" id="IPR036291">
    <property type="entry name" value="NAD(P)-bd_dom_sf"/>
</dbReference>
<dbReference type="PRINTS" id="PR00081">
    <property type="entry name" value="GDHRDH"/>
</dbReference>
<organism evidence="3 4">
    <name type="scientific">Aquamicrobium lusatiense</name>
    <dbReference type="NCBI Taxonomy" id="89772"/>
    <lineage>
        <taxon>Bacteria</taxon>
        <taxon>Pseudomonadati</taxon>
        <taxon>Pseudomonadota</taxon>
        <taxon>Alphaproteobacteria</taxon>
        <taxon>Hyphomicrobiales</taxon>
        <taxon>Phyllobacteriaceae</taxon>
        <taxon>Aquamicrobium</taxon>
    </lineage>
</organism>
<gene>
    <name evidence="3" type="ORF">HNR59_003467</name>
</gene>
<reference evidence="3 4" key="1">
    <citation type="submission" date="2020-08" db="EMBL/GenBank/DDBJ databases">
        <title>Genomic Encyclopedia of Type Strains, Phase IV (KMG-IV): sequencing the most valuable type-strain genomes for metagenomic binning, comparative biology and taxonomic classification.</title>
        <authorList>
            <person name="Goeker M."/>
        </authorList>
    </citation>
    <scope>NUCLEOTIDE SEQUENCE [LARGE SCALE GENOMIC DNA]</scope>
    <source>
        <strain evidence="3 4">DSM 11099</strain>
    </source>
</reference>
<dbReference type="RefSeq" id="WP_183832267.1">
    <property type="nucleotide sequence ID" value="NZ_JACHEU010000004.1"/>
</dbReference>
<name>A0A7W9VWG4_9HYPH</name>
<dbReference type="Gene3D" id="3.40.50.720">
    <property type="entry name" value="NAD(P)-binding Rossmann-like Domain"/>
    <property type="match status" value="1"/>
</dbReference>
<dbReference type="EMBL" id="JACHEU010000004">
    <property type="protein sequence ID" value="MBB6014073.1"/>
    <property type="molecule type" value="Genomic_DNA"/>
</dbReference>
<dbReference type="FunFam" id="3.40.50.720:FF:000173">
    <property type="entry name" value="3-oxoacyl-[acyl-carrier protein] reductase"/>
    <property type="match status" value="1"/>
</dbReference>
<protein>
    <submittedName>
        <fullName evidence="3">2-hydroxycyclohexanecarboxyl-CoA dehydrogenase</fullName>
        <ecNumber evidence="3">1.1.1.-</ecNumber>
    </submittedName>
</protein>
<comment type="caution">
    <text evidence="3">The sequence shown here is derived from an EMBL/GenBank/DDBJ whole genome shotgun (WGS) entry which is preliminary data.</text>
</comment>
<evidence type="ECO:0000313" key="3">
    <source>
        <dbReference type="EMBL" id="MBB6014073.1"/>
    </source>
</evidence>
<dbReference type="Proteomes" id="UP000533306">
    <property type="component" value="Unassembled WGS sequence"/>
</dbReference>
<sequence length="243" mass="26065">MSKGTVFATGAAGGIGEATVARLLEDGYTVVAADLSQDGLEILARRHAGQKLHIVQADLTDETAARAAVNTAREKADQIDYLVNLIGWFGTQPFVQEDSAYWRKTIAINFEALLYVTHEILPEMIARKKGKIINVTSDAGKVGQSGEAVYSGMKGAVIAWTKSLARENARYGLNINCTAPGPTETALELAQDPDIIGRVVKAIPFRRFARPSEQAAMISFLCGPDSDFITGQVYSVSGGLTMI</sequence>
<dbReference type="AlphaFoldDB" id="A0A7W9VWG4"/>
<accession>A0A7W9VWG4</accession>
<evidence type="ECO:0000256" key="1">
    <source>
        <dbReference type="ARBA" id="ARBA00006484"/>
    </source>
</evidence>
<dbReference type="GO" id="GO:0016616">
    <property type="term" value="F:oxidoreductase activity, acting on the CH-OH group of donors, NAD or NADP as acceptor"/>
    <property type="evidence" value="ECO:0007669"/>
    <property type="project" value="TreeGrafter"/>
</dbReference>
<dbReference type="InterPro" id="IPR002347">
    <property type="entry name" value="SDR_fam"/>
</dbReference>
<comment type="similarity">
    <text evidence="1">Belongs to the short-chain dehydrogenases/reductases (SDR) family.</text>
</comment>